<protein>
    <submittedName>
        <fullName evidence="2">Uncharacterized protein</fullName>
    </submittedName>
</protein>
<feature type="region of interest" description="Disordered" evidence="1">
    <location>
        <begin position="200"/>
        <end position="221"/>
    </location>
</feature>
<organism evidence="2 3">
    <name type="scientific">Austropuccinia psidii MF-1</name>
    <dbReference type="NCBI Taxonomy" id="1389203"/>
    <lineage>
        <taxon>Eukaryota</taxon>
        <taxon>Fungi</taxon>
        <taxon>Dikarya</taxon>
        <taxon>Basidiomycota</taxon>
        <taxon>Pucciniomycotina</taxon>
        <taxon>Pucciniomycetes</taxon>
        <taxon>Pucciniales</taxon>
        <taxon>Sphaerophragmiaceae</taxon>
        <taxon>Austropuccinia</taxon>
    </lineage>
</organism>
<dbReference type="EMBL" id="AVOT02030218">
    <property type="protein sequence ID" value="MBW0523354.1"/>
    <property type="molecule type" value="Genomic_DNA"/>
</dbReference>
<evidence type="ECO:0000313" key="2">
    <source>
        <dbReference type="EMBL" id="MBW0523354.1"/>
    </source>
</evidence>
<keyword evidence="3" id="KW-1185">Reference proteome</keyword>
<evidence type="ECO:0000256" key="1">
    <source>
        <dbReference type="SAM" id="MobiDB-lite"/>
    </source>
</evidence>
<feature type="region of interest" description="Disordered" evidence="1">
    <location>
        <begin position="160"/>
        <end position="182"/>
    </location>
</feature>
<dbReference type="Proteomes" id="UP000765509">
    <property type="component" value="Unassembled WGS sequence"/>
</dbReference>
<feature type="compositionally biased region" description="Polar residues" evidence="1">
    <location>
        <begin position="210"/>
        <end position="221"/>
    </location>
</feature>
<evidence type="ECO:0000313" key="3">
    <source>
        <dbReference type="Proteomes" id="UP000765509"/>
    </source>
</evidence>
<dbReference type="AlphaFoldDB" id="A0A9Q3ELP1"/>
<accession>A0A9Q3ELP1</accession>
<dbReference type="OrthoDB" id="4062651at2759"/>
<sequence>MRPGRLDLLSQQIPSVVFAPSKHHIIMSQTFTPRAPFSTNERHWKEEVGLLPWSTSIVFTKESLVMFLKQLDIDVDMNMGKLKNLPKYATVGTLSDGTTPAEPIKPSSSFVTQPIPEAQVKPATPDFVPTRRVREQPGGGSAQIAALLVGETWDDSPVSRKLTPAPVTPAHSNHTDSPIPPSEIQQAPVVLMPDGSRFIPTRKVREPTGGHSSMASILSGN</sequence>
<reference evidence="2" key="1">
    <citation type="submission" date="2021-03" db="EMBL/GenBank/DDBJ databases">
        <title>Draft genome sequence of rust myrtle Austropuccinia psidii MF-1, a brazilian biotype.</title>
        <authorList>
            <person name="Quecine M.C."/>
            <person name="Pachon D.M.R."/>
            <person name="Bonatelli M.L."/>
            <person name="Correr F.H."/>
            <person name="Franceschini L.M."/>
            <person name="Leite T.F."/>
            <person name="Margarido G.R.A."/>
            <person name="Almeida C.A."/>
            <person name="Ferrarezi J.A."/>
            <person name="Labate C.A."/>
        </authorList>
    </citation>
    <scope>NUCLEOTIDE SEQUENCE</scope>
    <source>
        <strain evidence="2">MF-1</strain>
    </source>
</reference>
<comment type="caution">
    <text evidence="2">The sequence shown here is derived from an EMBL/GenBank/DDBJ whole genome shotgun (WGS) entry which is preliminary data.</text>
</comment>
<proteinExistence type="predicted"/>
<name>A0A9Q3ELP1_9BASI</name>
<gene>
    <name evidence="2" type="ORF">O181_063069</name>
</gene>